<dbReference type="InterPro" id="IPR036397">
    <property type="entry name" value="RNaseH_sf"/>
</dbReference>
<keyword evidence="3" id="KW-1185">Reference proteome</keyword>
<evidence type="ECO:0000313" key="2">
    <source>
        <dbReference type="EMBL" id="KIK81073.1"/>
    </source>
</evidence>
<dbReference type="InParanoid" id="A0A0D0CZG8"/>
<reference evidence="2 3" key="1">
    <citation type="submission" date="2014-04" db="EMBL/GenBank/DDBJ databases">
        <authorList>
            <consortium name="DOE Joint Genome Institute"/>
            <person name="Kuo A."/>
            <person name="Kohler A."/>
            <person name="Jargeat P."/>
            <person name="Nagy L.G."/>
            <person name="Floudas D."/>
            <person name="Copeland A."/>
            <person name="Barry K.W."/>
            <person name="Cichocki N."/>
            <person name="Veneault-Fourrey C."/>
            <person name="LaButti K."/>
            <person name="Lindquist E.A."/>
            <person name="Lipzen A."/>
            <person name="Lundell T."/>
            <person name="Morin E."/>
            <person name="Murat C."/>
            <person name="Sun H."/>
            <person name="Tunlid A."/>
            <person name="Henrissat B."/>
            <person name="Grigoriev I.V."/>
            <person name="Hibbett D.S."/>
            <person name="Martin F."/>
            <person name="Nordberg H.P."/>
            <person name="Cantor M.N."/>
            <person name="Hua S.X."/>
        </authorList>
    </citation>
    <scope>NUCLEOTIDE SEQUENCE [LARGE SCALE GENOMIC DNA]</scope>
    <source>
        <strain evidence="2 3">Ve08.2h10</strain>
    </source>
</reference>
<dbReference type="AlphaFoldDB" id="A0A0D0CZG8"/>
<evidence type="ECO:0000313" key="3">
    <source>
        <dbReference type="Proteomes" id="UP000054538"/>
    </source>
</evidence>
<dbReference type="OrthoDB" id="2142724at2759"/>
<dbReference type="Gene3D" id="3.30.420.10">
    <property type="entry name" value="Ribonuclease H-like superfamily/Ribonuclease H"/>
    <property type="match status" value="1"/>
</dbReference>
<evidence type="ECO:0000259" key="1">
    <source>
        <dbReference type="Pfam" id="PF13358"/>
    </source>
</evidence>
<reference evidence="3" key="2">
    <citation type="submission" date="2015-01" db="EMBL/GenBank/DDBJ databases">
        <title>Evolutionary Origins and Diversification of the Mycorrhizal Mutualists.</title>
        <authorList>
            <consortium name="DOE Joint Genome Institute"/>
            <consortium name="Mycorrhizal Genomics Consortium"/>
            <person name="Kohler A."/>
            <person name="Kuo A."/>
            <person name="Nagy L.G."/>
            <person name="Floudas D."/>
            <person name="Copeland A."/>
            <person name="Barry K.W."/>
            <person name="Cichocki N."/>
            <person name="Veneault-Fourrey C."/>
            <person name="LaButti K."/>
            <person name="Lindquist E.A."/>
            <person name="Lipzen A."/>
            <person name="Lundell T."/>
            <person name="Morin E."/>
            <person name="Murat C."/>
            <person name="Riley R."/>
            <person name="Ohm R."/>
            <person name="Sun H."/>
            <person name="Tunlid A."/>
            <person name="Henrissat B."/>
            <person name="Grigoriev I.V."/>
            <person name="Hibbett D.S."/>
            <person name="Martin F."/>
        </authorList>
    </citation>
    <scope>NUCLEOTIDE SEQUENCE [LARGE SCALE GENOMIC DNA]</scope>
    <source>
        <strain evidence="3">Ve08.2h10</strain>
    </source>
</reference>
<feature type="domain" description="Tc1-like transposase DDE" evidence="1">
    <location>
        <begin position="5"/>
        <end position="60"/>
    </location>
</feature>
<dbReference type="Proteomes" id="UP000054538">
    <property type="component" value="Unassembled WGS sequence"/>
</dbReference>
<protein>
    <recommendedName>
        <fullName evidence="1">Tc1-like transposase DDE domain-containing protein</fullName>
    </recommendedName>
</protein>
<gene>
    <name evidence="2" type="ORF">PAXRUDRAFT_763378</name>
</gene>
<dbReference type="HOGENOM" id="CLU_2929043_0_0_1"/>
<accession>A0A0D0CZG8</accession>
<dbReference type="STRING" id="930991.A0A0D0CZG8"/>
<dbReference type="EMBL" id="KN825872">
    <property type="protein sequence ID" value="KIK81073.1"/>
    <property type="molecule type" value="Genomic_DNA"/>
</dbReference>
<name>A0A0D0CZG8_9AGAM</name>
<sequence>MESFKHFIEGLLDHMQPFLAPNLVIVMDNCQIHKHQEIQKLIHEQGMLCEFLLPYLPDYNL</sequence>
<organism evidence="2 3">
    <name type="scientific">Paxillus rubicundulus Ve08.2h10</name>
    <dbReference type="NCBI Taxonomy" id="930991"/>
    <lineage>
        <taxon>Eukaryota</taxon>
        <taxon>Fungi</taxon>
        <taxon>Dikarya</taxon>
        <taxon>Basidiomycota</taxon>
        <taxon>Agaricomycotina</taxon>
        <taxon>Agaricomycetes</taxon>
        <taxon>Agaricomycetidae</taxon>
        <taxon>Boletales</taxon>
        <taxon>Paxilineae</taxon>
        <taxon>Paxillaceae</taxon>
        <taxon>Paxillus</taxon>
    </lineage>
</organism>
<dbReference type="Pfam" id="PF13358">
    <property type="entry name" value="DDE_3"/>
    <property type="match status" value="1"/>
</dbReference>
<feature type="non-terminal residue" evidence="2">
    <location>
        <position position="61"/>
    </location>
</feature>
<dbReference type="InterPro" id="IPR038717">
    <property type="entry name" value="Tc1-like_DDE_dom"/>
</dbReference>
<proteinExistence type="predicted"/>
<dbReference type="GO" id="GO:0003676">
    <property type="term" value="F:nucleic acid binding"/>
    <property type="evidence" value="ECO:0007669"/>
    <property type="project" value="InterPro"/>
</dbReference>